<accession>A0ABT7GTB5</accession>
<sequence length="54" mass="5700">MLCLEDLPDGNPDLSPGSPDLRAVVDALLRMREALTPSPIPDAPQMADVDGSIL</sequence>
<comment type="caution">
    <text evidence="1">The sequence shown here is derived from an EMBL/GenBank/DDBJ whole genome shotgun (WGS) entry which is preliminary data.</text>
</comment>
<reference evidence="1 2" key="1">
    <citation type="submission" date="2023-05" db="EMBL/GenBank/DDBJ databases">
        <title>Sequencing and Assembly of Streptomyces sp. NP73.</title>
        <authorList>
            <person name="Konwar A.N."/>
            <person name="Saikia K."/>
            <person name="Thakur D."/>
        </authorList>
    </citation>
    <scope>NUCLEOTIDE SEQUENCE [LARGE SCALE GENOMIC DNA]</scope>
    <source>
        <strain evidence="1 2">NP73</strain>
    </source>
</reference>
<evidence type="ECO:0000313" key="1">
    <source>
        <dbReference type="EMBL" id="MDK9496159.1"/>
    </source>
</evidence>
<proteinExistence type="predicted"/>
<name>A0ABT7GTB5_9ACTN</name>
<organism evidence="1 2">
    <name type="scientific">Streptomyces katrae</name>
    <dbReference type="NCBI Taxonomy" id="68223"/>
    <lineage>
        <taxon>Bacteria</taxon>
        <taxon>Bacillati</taxon>
        <taxon>Actinomycetota</taxon>
        <taxon>Actinomycetes</taxon>
        <taxon>Kitasatosporales</taxon>
        <taxon>Streptomycetaceae</taxon>
        <taxon>Streptomyces</taxon>
    </lineage>
</organism>
<dbReference type="EMBL" id="JASITI010000010">
    <property type="protein sequence ID" value="MDK9496159.1"/>
    <property type="molecule type" value="Genomic_DNA"/>
</dbReference>
<keyword evidence="2" id="KW-1185">Reference proteome</keyword>
<dbReference type="Proteomes" id="UP001223390">
    <property type="component" value="Unassembled WGS sequence"/>
</dbReference>
<gene>
    <name evidence="1" type="ORF">QEZ40_000501</name>
</gene>
<dbReference type="RefSeq" id="WP_285341706.1">
    <property type="nucleotide sequence ID" value="NZ_JASITI010000010.1"/>
</dbReference>
<protein>
    <submittedName>
        <fullName evidence="1">Uncharacterized protein</fullName>
    </submittedName>
</protein>
<evidence type="ECO:0000313" key="2">
    <source>
        <dbReference type="Proteomes" id="UP001223390"/>
    </source>
</evidence>